<name>A0A2G9H8I6_9LAMI</name>
<keyword evidence="2" id="KW-1185">Reference proteome</keyword>
<evidence type="ECO:0000313" key="2">
    <source>
        <dbReference type="Proteomes" id="UP000231279"/>
    </source>
</evidence>
<organism evidence="1 2">
    <name type="scientific">Handroanthus impetiginosus</name>
    <dbReference type="NCBI Taxonomy" id="429701"/>
    <lineage>
        <taxon>Eukaryota</taxon>
        <taxon>Viridiplantae</taxon>
        <taxon>Streptophyta</taxon>
        <taxon>Embryophyta</taxon>
        <taxon>Tracheophyta</taxon>
        <taxon>Spermatophyta</taxon>
        <taxon>Magnoliopsida</taxon>
        <taxon>eudicotyledons</taxon>
        <taxon>Gunneridae</taxon>
        <taxon>Pentapetalae</taxon>
        <taxon>asterids</taxon>
        <taxon>lamiids</taxon>
        <taxon>Lamiales</taxon>
        <taxon>Bignoniaceae</taxon>
        <taxon>Crescentiina</taxon>
        <taxon>Tabebuia alliance</taxon>
        <taxon>Handroanthus</taxon>
    </lineage>
</organism>
<comment type="caution">
    <text evidence="1">The sequence shown here is derived from an EMBL/GenBank/DDBJ whole genome shotgun (WGS) entry which is preliminary data.</text>
</comment>
<dbReference type="Proteomes" id="UP000231279">
    <property type="component" value="Unassembled WGS sequence"/>
</dbReference>
<dbReference type="EMBL" id="NKXS01002402">
    <property type="protein sequence ID" value="PIN13819.1"/>
    <property type="molecule type" value="Genomic_DNA"/>
</dbReference>
<dbReference type="AlphaFoldDB" id="A0A2G9H8I6"/>
<protein>
    <submittedName>
        <fullName evidence="1">Uncharacterized protein</fullName>
    </submittedName>
</protein>
<reference evidence="2" key="1">
    <citation type="journal article" date="2018" name="Gigascience">
        <title>Genome assembly of the Pink Ipe (Handroanthus impetiginosus, Bignoniaceae), a highly valued, ecologically keystone Neotropical timber forest tree.</title>
        <authorList>
            <person name="Silva-Junior O.B."/>
            <person name="Grattapaglia D."/>
            <person name="Novaes E."/>
            <person name="Collevatti R.G."/>
        </authorList>
    </citation>
    <scope>NUCLEOTIDE SEQUENCE [LARGE SCALE GENOMIC DNA]</scope>
    <source>
        <strain evidence="2">cv. UFG-1</strain>
    </source>
</reference>
<accession>A0A2G9H8I6</accession>
<sequence>MSIFWVDPMKIHFMGGSCGRKSWGIGFFKGAGEHASTANSHSHNSSNNWSALFWSILIVELMQFPVYDHKAPQQSKTLQKTISTKTNTTKGVKHFHNK</sequence>
<evidence type="ECO:0000313" key="1">
    <source>
        <dbReference type="EMBL" id="PIN13819.1"/>
    </source>
</evidence>
<proteinExistence type="predicted"/>
<gene>
    <name evidence="1" type="ORF">CDL12_13547</name>
</gene>